<geneLocation type="plasmid" evidence="2">
    <name>pla</name>
</geneLocation>
<dbReference type="EMBL" id="CP022264">
    <property type="protein sequence ID" value="ASK94771.1"/>
    <property type="molecule type" value="Genomic_DNA"/>
</dbReference>
<evidence type="ECO:0000313" key="1">
    <source>
        <dbReference type="EMBL" id="ASK94771.1"/>
    </source>
</evidence>
<name>A0AB33CPS2_XANCI</name>
<dbReference type="AlphaFoldDB" id="A0AB33CPS2"/>
<protein>
    <recommendedName>
        <fullName evidence="3">Avirulence protein</fullName>
    </recommendedName>
</protein>
<proteinExistence type="predicted"/>
<dbReference type="Proteomes" id="UP000198357">
    <property type="component" value="Plasmid plA"/>
</dbReference>
<sequence length="151" mass="16463">MARRGLVPTHEATLQIPCNSGGAHFTARAVVCGERQLGEVVEAAARAAPLSVASSRQCSLGEGADYAEFLATMSEHMDLAGAAKLLQDLYEQGAVSYPRPPPVTTAPEDSRGAKRWHAAMARVFSKATMKLSCERARTKRYTSWTRWRRGK</sequence>
<evidence type="ECO:0000313" key="2">
    <source>
        <dbReference type="Proteomes" id="UP000198357"/>
    </source>
</evidence>
<organism evidence="1 2">
    <name type="scientific">Xanthomonas citri pv. vignicola</name>
    <dbReference type="NCBI Taxonomy" id="473426"/>
    <lineage>
        <taxon>Bacteria</taxon>
        <taxon>Pseudomonadati</taxon>
        <taxon>Pseudomonadota</taxon>
        <taxon>Gammaproteobacteria</taxon>
        <taxon>Lysobacterales</taxon>
        <taxon>Lysobacteraceae</taxon>
        <taxon>Xanthomonas</taxon>
    </lineage>
</organism>
<keyword evidence="1" id="KW-0614">Plasmid</keyword>
<reference evidence="1 2" key="1">
    <citation type="submission" date="2017-06" db="EMBL/GenBank/DDBJ databases">
        <title>First complete genome sequences of Xanthomonas citri pv. vignicola strains CFBP 7111, CFBP 7112 and CFBP 7113 using long-read technology.</title>
        <authorList>
            <person name="Ruh M."/>
            <person name="Briand M."/>
            <person name="Bonneau S."/>
            <person name="Jacques M.A."/>
            <person name="Chen N.W.G."/>
        </authorList>
    </citation>
    <scope>NUCLEOTIDE SEQUENCE [LARGE SCALE GENOMIC DNA]</scope>
    <source>
        <strain evidence="1 2">CFBP7111</strain>
        <plasmid evidence="2">pla</plasmid>
    </source>
</reference>
<evidence type="ECO:0008006" key="3">
    <source>
        <dbReference type="Google" id="ProtNLM"/>
    </source>
</evidence>
<accession>A0AB33CPS2</accession>
<gene>
    <name evidence="1" type="ORF">XcvCFBP7111P_25270</name>
</gene>